<feature type="compositionally biased region" description="Low complexity" evidence="1">
    <location>
        <begin position="1"/>
        <end position="15"/>
    </location>
</feature>
<sequence length="78" mass="8889">MEAEAHAAAIYSATAGRRRRRDRRRERSADPNLSDTDFHTGPMHIPNTEETCTYFPAMNTQSESSPQLNYKLLNISPH</sequence>
<evidence type="ECO:0000313" key="3">
    <source>
        <dbReference type="Proteomes" id="UP000784294"/>
    </source>
</evidence>
<feature type="region of interest" description="Disordered" evidence="1">
    <location>
        <begin position="1"/>
        <end position="48"/>
    </location>
</feature>
<feature type="region of interest" description="Disordered" evidence="1">
    <location>
        <begin position="59"/>
        <end position="78"/>
    </location>
</feature>
<feature type="compositionally biased region" description="Polar residues" evidence="1">
    <location>
        <begin position="59"/>
        <end position="68"/>
    </location>
</feature>
<gene>
    <name evidence="2" type="ORF">PXEA_LOCUS6428</name>
</gene>
<dbReference type="Proteomes" id="UP000784294">
    <property type="component" value="Unassembled WGS sequence"/>
</dbReference>
<dbReference type="AlphaFoldDB" id="A0A3S5A636"/>
<organism evidence="2 3">
    <name type="scientific">Protopolystoma xenopodis</name>
    <dbReference type="NCBI Taxonomy" id="117903"/>
    <lineage>
        <taxon>Eukaryota</taxon>
        <taxon>Metazoa</taxon>
        <taxon>Spiralia</taxon>
        <taxon>Lophotrochozoa</taxon>
        <taxon>Platyhelminthes</taxon>
        <taxon>Monogenea</taxon>
        <taxon>Polyopisthocotylea</taxon>
        <taxon>Polystomatidea</taxon>
        <taxon>Polystomatidae</taxon>
        <taxon>Protopolystoma</taxon>
    </lineage>
</organism>
<evidence type="ECO:0000256" key="1">
    <source>
        <dbReference type="SAM" id="MobiDB-lite"/>
    </source>
</evidence>
<accession>A0A3S5A636</accession>
<protein>
    <submittedName>
        <fullName evidence="2">Uncharacterized protein</fullName>
    </submittedName>
</protein>
<comment type="caution">
    <text evidence="2">The sequence shown here is derived from an EMBL/GenBank/DDBJ whole genome shotgun (WGS) entry which is preliminary data.</text>
</comment>
<reference evidence="2" key="1">
    <citation type="submission" date="2018-11" db="EMBL/GenBank/DDBJ databases">
        <authorList>
            <consortium name="Pathogen Informatics"/>
        </authorList>
    </citation>
    <scope>NUCLEOTIDE SEQUENCE</scope>
</reference>
<proteinExistence type="predicted"/>
<name>A0A3S5A636_9PLAT</name>
<feature type="compositionally biased region" description="Basic residues" evidence="1">
    <location>
        <begin position="16"/>
        <end position="26"/>
    </location>
</feature>
<keyword evidence="3" id="KW-1185">Reference proteome</keyword>
<evidence type="ECO:0000313" key="2">
    <source>
        <dbReference type="EMBL" id="VEL12988.1"/>
    </source>
</evidence>
<dbReference type="EMBL" id="CAAALY010016450">
    <property type="protein sequence ID" value="VEL12988.1"/>
    <property type="molecule type" value="Genomic_DNA"/>
</dbReference>